<protein>
    <submittedName>
        <fullName evidence="1">Uncharacterized protein</fullName>
    </submittedName>
</protein>
<sequence>MWRNSKAIVRAAKILVRFTRLTCCKCVKTNVTIAKKSSLSA</sequence>
<name>A0A3B0TVJ5_9ZZZZ</name>
<gene>
    <name evidence="1" type="ORF">MNBD_ALPHA11-577</name>
</gene>
<proteinExistence type="predicted"/>
<dbReference type="EMBL" id="UOEQ01000427">
    <property type="protein sequence ID" value="VAW22691.1"/>
    <property type="molecule type" value="Genomic_DNA"/>
</dbReference>
<accession>A0A3B0TVJ5</accession>
<organism evidence="1">
    <name type="scientific">hydrothermal vent metagenome</name>
    <dbReference type="NCBI Taxonomy" id="652676"/>
    <lineage>
        <taxon>unclassified sequences</taxon>
        <taxon>metagenomes</taxon>
        <taxon>ecological metagenomes</taxon>
    </lineage>
</organism>
<reference evidence="1" key="1">
    <citation type="submission" date="2018-06" db="EMBL/GenBank/DDBJ databases">
        <authorList>
            <person name="Zhirakovskaya E."/>
        </authorList>
    </citation>
    <scope>NUCLEOTIDE SEQUENCE</scope>
</reference>
<dbReference type="AlphaFoldDB" id="A0A3B0TVJ5"/>
<evidence type="ECO:0000313" key="1">
    <source>
        <dbReference type="EMBL" id="VAW22691.1"/>
    </source>
</evidence>